<gene>
    <name evidence="4" type="ORF">PV04_02483</name>
</gene>
<feature type="compositionally biased region" description="Low complexity" evidence="1">
    <location>
        <begin position="1324"/>
        <end position="1334"/>
    </location>
</feature>
<dbReference type="InterPro" id="IPR056398">
    <property type="entry name" value="Tudor_Coilin"/>
</dbReference>
<feature type="compositionally biased region" description="Polar residues" evidence="1">
    <location>
        <begin position="600"/>
        <end position="613"/>
    </location>
</feature>
<feature type="domain" description="Coilin tudor" evidence="2">
    <location>
        <begin position="797"/>
        <end position="892"/>
    </location>
</feature>
<feature type="region of interest" description="Disordered" evidence="1">
    <location>
        <begin position="311"/>
        <end position="494"/>
    </location>
</feature>
<dbReference type="STRING" id="5601.A0A0D2CY98"/>
<feature type="compositionally biased region" description="Low complexity" evidence="1">
    <location>
        <begin position="360"/>
        <end position="369"/>
    </location>
</feature>
<evidence type="ECO:0000259" key="2">
    <source>
        <dbReference type="Pfam" id="PF23086"/>
    </source>
</evidence>
<feature type="region of interest" description="Disordered" evidence="1">
    <location>
        <begin position="697"/>
        <end position="726"/>
    </location>
</feature>
<dbReference type="Pfam" id="PF24054">
    <property type="entry name" value="DUF7357"/>
    <property type="match status" value="1"/>
</dbReference>
<feature type="compositionally biased region" description="Low complexity" evidence="1">
    <location>
        <begin position="1263"/>
        <end position="1273"/>
    </location>
</feature>
<feature type="compositionally biased region" description="Polar residues" evidence="1">
    <location>
        <begin position="1059"/>
        <end position="1070"/>
    </location>
</feature>
<reference evidence="4 5" key="1">
    <citation type="submission" date="2015-01" db="EMBL/GenBank/DDBJ databases">
        <title>The Genome Sequence of Capronia semiimmersa CBS27337.</title>
        <authorList>
            <consortium name="The Broad Institute Genomics Platform"/>
            <person name="Cuomo C."/>
            <person name="de Hoog S."/>
            <person name="Gorbushina A."/>
            <person name="Stielow B."/>
            <person name="Teixiera M."/>
            <person name="Abouelleil A."/>
            <person name="Chapman S.B."/>
            <person name="Priest M."/>
            <person name="Young S.K."/>
            <person name="Wortman J."/>
            <person name="Nusbaum C."/>
            <person name="Birren B."/>
        </authorList>
    </citation>
    <scope>NUCLEOTIDE SEQUENCE [LARGE SCALE GENOMIC DNA]</scope>
    <source>
        <strain evidence="4 5">CBS 27337</strain>
    </source>
</reference>
<dbReference type="Proteomes" id="UP000054266">
    <property type="component" value="Unassembled WGS sequence"/>
</dbReference>
<feature type="region of interest" description="Disordered" evidence="1">
    <location>
        <begin position="184"/>
        <end position="239"/>
    </location>
</feature>
<feature type="compositionally biased region" description="Basic and acidic residues" evidence="1">
    <location>
        <begin position="527"/>
        <end position="544"/>
    </location>
</feature>
<feature type="domain" description="DUF7357" evidence="3">
    <location>
        <begin position="1"/>
        <end position="145"/>
    </location>
</feature>
<keyword evidence="5" id="KW-1185">Reference proteome</keyword>
<feature type="compositionally biased region" description="Acidic residues" evidence="1">
    <location>
        <begin position="560"/>
        <end position="571"/>
    </location>
</feature>
<feature type="compositionally biased region" description="Acidic residues" evidence="1">
    <location>
        <begin position="218"/>
        <end position="235"/>
    </location>
</feature>
<feature type="compositionally biased region" description="Polar residues" evidence="1">
    <location>
        <begin position="1153"/>
        <end position="1168"/>
    </location>
</feature>
<sequence>MRLQLVVQRHTLPPVPIIFTTGTGPASRTKSPSATIADLLLDVSEIVPLESADGEWGLEDYAVEIAPKADQELAYECLHFQTIESVLRDNDEVIVRALSNEDIRVRRVGKRHQITADGRHLIDGVPFGKQWLREIQRPDILIPPRKRRRLLPGADSALDAEEEELKRILSAEDEDEDYTGALVRFTSDDEDDEEDDDDYVDGEEAGAQEAQRQITMSEEFDNADTSSEDESDLDGEPVVGDLSSELKQLLEDAAEMERVSNLAIANQVLEKKLKRKRPVEDDGEHELEDETFEGFAVGVTGSSLLANGTADVQINGLSDEESDQDGGSDSMLDEITAKQEEKRSKNMVENDEDDSDDSDMTSATNTSSSESDADSLMDEISMQQTKQRALNLITSSESDLDEDETSSSGSDTDGDEEVSETTSNSGSDSDSDDTSESESATSSESESDSEVESSEPNQKVKVHEPPATTATSGGIPFEGSRRTHMNNNRAKRRNRLKALKLEGLLPPNADFKALAEYDAQLAREDLEGHRQEQQHPAIVRHEMDVVIDEDTAAVNKDDERNTEEEVAEDDKENVNPQTSHGGAPADETLAEPASAVPETLETSQVDSTSVTEQSPRRARLDIASSRRLILGSLGVRAPRTAEERQKVIEKLSQNIRLPRQPKEEDISAVPQSQQPTNPAEDDDSWMEKLIISAVECEEPGGVLPPPPFPFQQGWARPNKNKRKMRDQSQYYQGRNGFGQEAGEQVSAPDVTTLNYDDDQTEDKGTGPSVTTNRHADELPTEKELDNHPALEREQVLPGATIAYQELHVDASTNYQPAVSPYRVGQVSYMGEDDVVHLQLEKGFFGSQIPRVDEVTGERIYGKFELPEEDADEDDGTREISYSNMIKPRLVKPSSKPSSVQVPDSNHVINLRGGEAAIPPVDDDVAVIPESAEQEQEIETQIRLEMQASIGTEVNQGRMMALETIDTPRKQEINGIIKEAGFESALDEQLLQPIMNPAGEDAENTQGRDGTQGQQQGEYAHRFRARSPGIFITSSEQQPSSAVGDELDFDDPPHEGVSSIAETSSPYMPTQTTVEYPHISQMDIGSSAPVRATDSSSHQDAQKLSPALAVDLSFTLAEQEKAVEEQDADKNGDVIGEEDAIKVTQRKLSLDPLDSQSPNFEQLASSSPTKPEIEQSPLPQVVSDLVSSQPMNPDDEGSSAPQDSFLDGLGYDGNDSSYHDSGLNDDSDLPSLSEFTSSRTRTSTRSTTRKPVSPSPRLVRKSPRNSNASNLHSNASRRNKWSPTTSSSSELPPSSQPEFKQSQSQREPRLSQIPADIQVVDLTFSSDPSSPIRSSAKVQDDDDGDFNLGRKKNRKAVDSGTSRKTGLRATKQASQDSGIGKRRLLTKKRDSDPKYY</sequence>
<feature type="compositionally biased region" description="Basic and acidic residues" evidence="1">
    <location>
        <begin position="1386"/>
        <end position="1395"/>
    </location>
</feature>
<feature type="compositionally biased region" description="Low complexity" evidence="1">
    <location>
        <begin position="1235"/>
        <end position="1245"/>
    </location>
</feature>
<feature type="compositionally biased region" description="Acidic residues" evidence="1">
    <location>
        <begin position="281"/>
        <end position="291"/>
    </location>
</feature>
<feature type="compositionally biased region" description="Basic and acidic residues" evidence="1">
    <location>
        <begin position="335"/>
        <end position="348"/>
    </location>
</feature>
<dbReference type="EMBL" id="KN846957">
    <property type="protein sequence ID" value="KIW70191.1"/>
    <property type="molecule type" value="Genomic_DNA"/>
</dbReference>
<evidence type="ECO:0000259" key="3">
    <source>
        <dbReference type="Pfam" id="PF24054"/>
    </source>
</evidence>
<feature type="region of interest" description="Disordered" evidence="1">
    <location>
        <begin position="752"/>
        <end position="789"/>
    </location>
</feature>
<evidence type="ECO:0000256" key="1">
    <source>
        <dbReference type="SAM" id="MobiDB-lite"/>
    </source>
</evidence>
<protein>
    <submittedName>
        <fullName evidence="4">Uncharacterized protein</fullName>
    </submittedName>
</protein>
<evidence type="ECO:0000313" key="4">
    <source>
        <dbReference type="EMBL" id="KIW70191.1"/>
    </source>
</evidence>
<feature type="compositionally biased region" description="Acidic residues" evidence="1">
    <location>
        <begin position="349"/>
        <end position="359"/>
    </location>
</feature>
<feature type="compositionally biased region" description="Acidic residues" evidence="1">
    <location>
        <begin position="188"/>
        <end position="206"/>
    </location>
</feature>
<dbReference type="InterPro" id="IPR055781">
    <property type="entry name" value="DUF7357"/>
</dbReference>
<evidence type="ECO:0000313" key="5">
    <source>
        <dbReference type="Proteomes" id="UP000054266"/>
    </source>
</evidence>
<feature type="region of interest" description="Disordered" evidence="1">
    <location>
        <begin position="1034"/>
        <end position="1070"/>
    </location>
</feature>
<feature type="compositionally biased region" description="Basic and acidic residues" evidence="1">
    <location>
        <begin position="773"/>
        <end position="789"/>
    </location>
</feature>
<feature type="region of interest" description="Disordered" evidence="1">
    <location>
        <begin position="527"/>
        <end position="622"/>
    </location>
</feature>
<feature type="compositionally biased region" description="Low complexity" evidence="1">
    <location>
        <begin position="1004"/>
        <end position="1016"/>
    </location>
</feature>
<name>A0A0D2CY98_9EURO</name>
<dbReference type="HOGENOM" id="CLU_251167_0_0_1"/>
<feature type="region of interest" description="Disordered" evidence="1">
    <location>
        <begin position="1145"/>
        <end position="1395"/>
    </location>
</feature>
<feature type="region of interest" description="Disordered" evidence="1">
    <location>
        <begin position="271"/>
        <end position="291"/>
    </location>
</feature>
<accession>A0A0D2CY98</accession>
<proteinExistence type="predicted"/>
<feature type="region of interest" description="Disordered" evidence="1">
    <location>
        <begin position="652"/>
        <end position="684"/>
    </location>
</feature>
<feature type="region of interest" description="Disordered" evidence="1">
    <location>
        <begin position="997"/>
        <end position="1017"/>
    </location>
</feature>
<dbReference type="Pfam" id="PF23086">
    <property type="entry name" value="Tudor_Coilin"/>
    <property type="match status" value="1"/>
</dbReference>
<organism evidence="4 5">
    <name type="scientific">Phialophora macrospora</name>
    <dbReference type="NCBI Taxonomy" id="1851006"/>
    <lineage>
        <taxon>Eukaryota</taxon>
        <taxon>Fungi</taxon>
        <taxon>Dikarya</taxon>
        <taxon>Ascomycota</taxon>
        <taxon>Pezizomycotina</taxon>
        <taxon>Eurotiomycetes</taxon>
        <taxon>Chaetothyriomycetidae</taxon>
        <taxon>Chaetothyriales</taxon>
        <taxon>Herpotrichiellaceae</taxon>
        <taxon>Phialophora</taxon>
    </lineage>
</organism>
<feature type="compositionally biased region" description="Low complexity" evidence="1">
    <location>
        <begin position="1280"/>
        <end position="1297"/>
    </location>
</feature>